<evidence type="ECO:0000313" key="2">
    <source>
        <dbReference type="Proteomes" id="UP000076858"/>
    </source>
</evidence>
<organism evidence="1 2">
    <name type="scientific">Daphnia magna</name>
    <dbReference type="NCBI Taxonomy" id="35525"/>
    <lineage>
        <taxon>Eukaryota</taxon>
        <taxon>Metazoa</taxon>
        <taxon>Ecdysozoa</taxon>
        <taxon>Arthropoda</taxon>
        <taxon>Crustacea</taxon>
        <taxon>Branchiopoda</taxon>
        <taxon>Diplostraca</taxon>
        <taxon>Cladocera</taxon>
        <taxon>Anomopoda</taxon>
        <taxon>Daphniidae</taxon>
        <taxon>Daphnia</taxon>
    </lineage>
</organism>
<comment type="caution">
    <text evidence="1">The sequence shown here is derived from an EMBL/GenBank/DDBJ whole genome shotgun (WGS) entry which is preliminary data.</text>
</comment>
<dbReference type="AlphaFoldDB" id="A0A164Z5M1"/>
<sequence>MSRTTFSVPRVWPLLFLLLNKKKMDAGCLKLRHLRHGGSMRPSWPSFHDRPVMTINVIAMESNPVLVKNHKVLGF</sequence>
<accession>A0A164Z5M1</accession>
<reference evidence="1 2" key="1">
    <citation type="submission" date="2016-03" db="EMBL/GenBank/DDBJ databases">
        <title>EvidentialGene: Evidence-directed Construction of Genes on Genomes.</title>
        <authorList>
            <person name="Gilbert D.G."/>
            <person name="Choi J.-H."/>
            <person name="Mockaitis K."/>
            <person name="Colbourne J."/>
            <person name="Pfrender M."/>
        </authorList>
    </citation>
    <scope>NUCLEOTIDE SEQUENCE [LARGE SCALE GENOMIC DNA]</scope>
    <source>
        <strain evidence="1 2">Xinb3</strain>
        <tissue evidence="1">Complete organism</tissue>
    </source>
</reference>
<evidence type="ECO:0000313" key="1">
    <source>
        <dbReference type="EMBL" id="KZS15964.1"/>
    </source>
</evidence>
<keyword evidence="2" id="KW-1185">Reference proteome</keyword>
<proteinExistence type="predicted"/>
<dbReference type="EMBL" id="LRGB01000781">
    <property type="protein sequence ID" value="KZS15964.1"/>
    <property type="molecule type" value="Genomic_DNA"/>
</dbReference>
<dbReference type="Proteomes" id="UP000076858">
    <property type="component" value="Unassembled WGS sequence"/>
</dbReference>
<name>A0A164Z5M1_9CRUS</name>
<protein>
    <submittedName>
        <fullName evidence="1">Uncharacterized protein</fullName>
    </submittedName>
</protein>
<gene>
    <name evidence="1" type="ORF">APZ42_018378</name>
</gene>